<evidence type="ECO:0000256" key="1">
    <source>
        <dbReference type="ARBA" id="ARBA00004496"/>
    </source>
</evidence>
<reference evidence="10 11" key="1">
    <citation type="submission" date="2020-12" db="EMBL/GenBank/DDBJ databases">
        <title>De novo assembly of Tibetan sheep genome.</title>
        <authorList>
            <person name="Li X."/>
        </authorList>
    </citation>
    <scope>NUCLEOTIDE SEQUENCE [LARGE SCALE GENOMIC DNA]</scope>
    <source>
        <tissue evidence="10">Heart</tissue>
    </source>
</reference>
<dbReference type="GO" id="GO:0008289">
    <property type="term" value="F:lipid binding"/>
    <property type="evidence" value="ECO:0007669"/>
    <property type="project" value="UniProtKB-KW"/>
</dbReference>
<dbReference type="InterPro" id="IPR005455">
    <property type="entry name" value="PFN_euk"/>
</dbReference>
<keyword evidence="3" id="KW-0217">Developmental protein</keyword>
<evidence type="ECO:0000256" key="8">
    <source>
        <dbReference type="ARBA" id="ARBA00059169"/>
    </source>
</evidence>
<dbReference type="SMART" id="SM00392">
    <property type="entry name" value="PROF"/>
    <property type="match status" value="1"/>
</dbReference>
<name>A0A836A965_SHEEP</name>
<dbReference type="AlphaFoldDB" id="A0A836A965"/>
<keyword evidence="6" id="KW-0744">Spermatogenesis</keyword>
<protein>
    <recommendedName>
        <fullName evidence="9">Profilin</fullName>
    </recommendedName>
</protein>
<evidence type="ECO:0000256" key="2">
    <source>
        <dbReference type="ARBA" id="ARBA00010058"/>
    </source>
</evidence>
<dbReference type="FunFam" id="3.30.450.30:FF:000007">
    <property type="entry name" value="Profilin"/>
    <property type="match status" value="1"/>
</dbReference>
<keyword evidence="9" id="KW-0009">Actin-binding</keyword>
<comment type="function">
    <text evidence="8">Involved in male fertility. Required for manchette development and acrosome biogenesis during spermiogenesis. Binds in vitro to phospholipids, including phosphatidylinositol 3-phosphate (PtdIns(3)P), phosphatidylinositol 4,5-bisphosphate (PtdIns(4,5)P2), phosphatidylinositol 4-phosphate (PtdIns(4)P) and phosphatidic acid (PA). Contrary to other profilin family members, does not bind to actin in vitro.</text>
</comment>
<comment type="subcellular location">
    <subcellularLocation>
        <location evidence="1">Cytoplasm</location>
    </subcellularLocation>
</comment>
<dbReference type="GO" id="GO:0003785">
    <property type="term" value="F:actin monomer binding"/>
    <property type="evidence" value="ECO:0007669"/>
    <property type="project" value="TreeGrafter"/>
</dbReference>
<dbReference type="SUPFAM" id="SSF55770">
    <property type="entry name" value="Profilin (actin-binding protein)"/>
    <property type="match status" value="1"/>
</dbReference>
<dbReference type="PANTHER" id="PTHR11604:SF2">
    <property type="entry name" value="PROFILIN-4"/>
    <property type="match status" value="1"/>
</dbReference>
<evidence type="ECO:0000256" key="4">
    <source>
        <dbReference type="ARBA" id="ARBA00022490"/>
    </source>
</evidence>
<evidence type="ECO:0000256" key="9">
    <source>
        <dbReference type="RuleBase" id="RU003909"/>
    </source>
</evidence>
<dbReference type="GO" id="GO:0005938">
    <property type="term" value="C:cell cortex"/>
    <property type="evidence" value="ECO:0007669"/>
    <property type="project" value="TreeGrafter"/>
</dbReference>
<dbReference type="GO" id="GO:0030154">
    <property type="term" value="P:cell differentiation"/>
    <property type="evidence" value="ECO:0007669"/>
    <property type="project" value="UniProtKB-KW"/>
</dbReference>
<dbReference type="Gene3D" id="3.90.180.10">
    <property type="entry name" value="Medium-chain alcohol dehydrogenases, catalytic domain"/>
    <property type="match status" value="2"/>
</dbReference>
<comment type="similarity">
    <text evidence="2 9">Belongs to the profilin family.</text>
</comment>
<keyword evidence="4" id="KW-0963">Cytoplasm</keyword>
<keyword evidence="5" id="KW-0221">Differentiation</keyword>
<dbReference type="InterPro" id="IPR036140">
    <property type="entry name" value="PFN_sf"/>
</dbReference>
<proteinExistence type="inferred from homology"/>
<dbReference type="InterPro" id="IPR011032">
    <property type="entry name" value="GroES-like_sf"/>
</dbReference>
<dbReference type="Pfam" id="PF00235">
    <property type="entry name" value="Profilin"/>
    <property type="match status" value="1"/>
</dbReference>
<dbReference type="GO" id="GO:0007283">
    <property type="term" value="P:spermatogenesis"/>
    <property type="evidence" value="ECO:0007669"/>
    <property type="project" value="UniProtKB-KW"/>
</dbReference>
<dbReference type="CDD" id="cd00148">
    <property type="entry name" value="PROF"/>
    <property type="match status" value="1"/>
</dbReference>
<dbReference type="Pfam" id="PF13602">
    <property type="entry name" value="ADH_zinc_N_2"/>
    <property type="match status" value="1"/>
</dbReference>
<dbReference type="PANTHER" id="PTHR11604">
    <property type="entry name" value="PROFILIN"/>
    <property type="match status" value="1"/>
</dbReference>
<dbReference type="Gene3D" id="3.30.450.30">
    <property type="entry name" value="Dynein light chain 2a, cytoplasmic"/>
    <property type="match status" value="1"/>
</dbReference>
<dbReference type="Proteomes" id="UP000664991">
    <property type="component" value="Unassembled WGS sequence"/>
</dbReference>
<keyword evidence="7" id="KW-0446">Lipid-binding</keyword>
<accession>A0A836A965</accession>
<evidence type="ECO:0000313" key="10">
    <source>
        <dbReference type="EMBL" id="KAG5211270.1"/>
    </source>
</evidence>
<dbReference type="InterPro" id="IPR048278">
    <property type="entry name" value="PFN"/>
</dbReference>
<evidence type="ECO:0000256" key="6">
    <source>
        <dbReference type="ARBA" id="ARBA00022871"/>
    </source>
</evidence>
<gene>
    <name evidence="10" type="ORF">JEQ12_013699</name>
</gene>
<comment type="caution">
    <text evidence="10">The sequence shown here is derived from an EMBL/GenBank/DDBJ whole genome shotgun (WGS) entry which is preliminary data.</text>
</comment>
<evidence type="ECO:0000256" key="7">
    <source>
        <dbReference type="ARBA" id="ARBA00023121"/>
    </source>
</evidence>
<evidence type="ECO:0000256" key="3">
    <source>
        <dbReference type="ARBA" id="ARBA00022473"/>
    </source>
</evidence>
<dbReference type="SUPFAM" id="SSF50129">
    <property type="entry name" value="GroES-like"/>
    <property type="match status" value="1"/>
</dbReference>
<dbReference type="EMBL" id="JAEMGP010000003">
    <property type="protein sequence ID" value="KAG5211270.1"/>
    <property type="molecule type" value="Genomic_DNA"/>
</dbReference>
<evidence type="ECO:0000313" key="11">
    <source>
        <dbReference type="Proteomes" id="UP000664991"/>
    </source>
</evidence>
<sequence>MSHLQNLLLDTLLGTKHVDSAALIRLQERSLCVASPGFNVMPSDIRTLVNGFAKNPLKTRREGLYFKEKDYKCVRADDYSLYAKNENTGVIVVKTHLYLLVATYSEGMYPSVCVEATEKLETMIAVHFDKPGGPENLYLKEVAKPSPGEGEVLLKVAASALNRADLLQYKQMLVKAFTEQILPHFSTEGPQRLLPVLDRVYPVAEIQEAHEYMETNKNVGKIVLELPQ</sequence>
<evidence type="ECO:0000256" key="5">
    <source>
        <dbReference type="ARBA" id="ARBA00022782"/>
    </source>
</evidence>
<organism evidence="10 11">
    <name type="scientific">Ovis aries</name>
    <name type="common">Sheep</name>
    <dbReference type="NCBI Taxonomy" id="9940"/>
    <lineage>
        <taxon>Eukaryota</taxon>
        <taxon>Metazoa</taxon>
        <taxon>Chordata</taxon>
        <taxon>Craniata</taxon>
        <taxon>Vertebrata</taxon>
        <taxon>Euteleostomi</taxon>
        <taxon>Mammalia</taxon>
        <taxon>Eutheria</taxon>
        <taxon>Laurasiatheria</taxon>
        <taxon>Artiodactyla</taxon>
        <taxon>Ruminantia</taxon>
        <taxon>Pecora</taxon>
        <taxon>Bovidae</taxon>
        <taxon>Caprinae</taxon>
        <taxon>Ovis</taxon>
    </lineage>
</organism>